<protein>
    <submittedName>
        <fullName evidence="1">Uncharacterized protein</fullName>
    </submittedName>
</protein>
<dbReference type="RefSeq" id="WP_165842417.1">
    <property type="nucleotide sequence ID" value="NZ_JAWLUM010000001.1"/>
</dbReference>
<keyword evidence="2" id="KW-1185">Reference proteome</keyword>
<dbReference type="Proteomes" id="UP001185792">
    <property type="component" value="Unassembled WGS sequence"/>
</dbReference>
<dbReference type="EMBL" id="JAWLUM010000001">
    <property type="protein sequence ID" value="MDV7132107.1"/>
    <property type="molecule type" value="Genomic_DNA"/>
</dbReference>
<organism evidence="1 2">
    <name type="scientific">Williamsia marianensis</name>
    <dbReference type="NCBI Taxonomy" id="85044"/>
    <lineage>
        <taxon>Bacteria</taxon>
        <taxon>Bacillati</taxon>
        <taxon>Actinomycetota</taxon>
        <taxon>Actinomycetes</taxon>
        <taxon>Mycobacteriales</taxon>
        <taxon>Nocardiaceae</taxon>
        <taxon>Williamsia</taxon>
    </lineage>
</organism>
<reference evidence="1 2" key="1">
    <citation type="submission" date="2023-10" db="EMBL/GenBank/DDBJ databases">
        <title>Development of a sustainable strategy for remediation of hydrocarbon-contaminated territories based on the waste exchange concept.</title>
        <authorList>
            <person name="Krivoruchko A."/>
        </authorList>
    </citation>
    <scope>NUCLEOTIDE SEQUENCE [LARGE SCALE GENOMIC DNA]</scope>
    <source>
        <strain evidence="1 2">IEGM 1236</strain>
    </source>
</reference>
<sequence length="54" mass="6135">MATKTYSKPVIHHCPACGQQMEVEVKEFRTFGGDIHKTKTEPHCINPNCVARQH</sequence>
<proteinExistence type="predicted"/>
<evidence type="ECO:0000313" key="2">
    <source>
        <dbReference type="Proteomes" id="UP001185792"/>
    </source>
</evidence>
<name>A0ABU4ELI6_WILMA</name>
<comment type="caution">
    <text evidence="1">The sequence shown here is derived from an EMBL/GenBank/DDBJ whole genome shotgun (WGS) entry which is preliminary data.</text>
</comment>
<accession>A0ABU4ELI6</accession>
<gene>
    <name evidence="1" type="ORF">R4198_00250</name>
</gene>
<evidence type="ECO:0000313" key="1">
    <source>
        <dbReference type="EMBL" id="MDV7132107.1"/>
    </source>
</evidence>